<evidence type="ECO:0000256" key="7">
    <source>
        <dbReference type="ARBA" id="ARBA00023242"/>
    </source>
</evidence>
<feature type="domain" description="Post-SET" evidence="12">
    <location>
        <begin position="664"/>
        <end position="680"/>
    </location>
</feature>
<evidence type="ECO:0000256" key="6">
    <source>
        <dbReference type="ARBA" id="ARBA00022853"/>
    </source>
</evidence>
<dbReference type="GO" id="GO:0003690">
    <property type="term" value="F:double-stranded DNA binding"/>
    <property type="evidence" value="ECO:0007669"/>
    <property type="project" value="TreeGrafter"/>
</dbReference>
<evidence type="ECO:0000256" key="2">
    <source>
        <dbReference type="ARBA" id="ARBA00022454"/>
    </source>
</evidence>
<dbReference type="GO" id="GO:0005694">
    <property type="term" value="C:chromosome"/>
    <property type="evidence" value="ECO:0007669"/>
    <property type="project" value="UniProtKB-SubCell"/>
</dbReference>
<dbReference type="SUPFAM" id="SSF88697">
    <property type="entry name" value="PUA domain-like"/>
    <property type="match status" value="1"/>
</dbReference>
<dbReference type="InterPro" id="IPR051357">
    <property type="entry name" value="H3K9_HMTase_SUVAR3-9"/>
</dbReference>
<dbReference type="SMART" id="SM00468">
    <property type="entry name" value="PreSET"/>
    <property type="match status" value="1"/>
</dbReference>
<dbReference type="GO" id="GO:0042054">
    <property type="term" value="F:histone methyltransferase activity"/>
    <property type="evidence" value="ECO:0007669"/>
    <property type="project" value="InterPro"/>
</dbReference>
<dbReference type="GO" id="GO:0032259">
    <property type="term" value="P:methylation"/>
    <property type="evidence" value="ECO:0007669"/>
    <property type="project" value="UniProtKB-KW"/>
</dbReference>
<dbReference type="OMA" id="NGCDCEG"/>
<dbReference type="InterPro" id="IPR015947">
    <property type="entry name" value="PUA-like_sf"/>
</dbReference>
<dbReference type="Gene3D" id="2.170.270.10">
    <property type="entry name" value="SET domain"/>
    <property type="match status" value="1"/>
</dbReference>
<dbReference type="GO" id="GO:0008270">
    <property type="term" value="F:zinc ion binding"/>
    <property type="evidence" value="ECO:0007669"/>
    <property type="project" value="InterPro"/>
</dbReference>
<evidence type="ECO:0000313" key="14">
    <source>
        <dbReference type="EMBL" id="KAH7281286.1"/>
    </source>
</evidence>
<evidence type="ECO:0000256" key="5">
    <source>
        <dbReference type="ARBA" id="ARBA00022691"/>
    </source>
</evidence>
<dbReference type="PROSITE" id="PS50867">
    <property type="entry name" value="PRE_SET"/>
    <property type="match status" value="1"/>
</dbReference>
<dbReference type="SMART" id="SM00317">
    <property type="entry name" value="SET"/>
    <property type="match status" value="1"/>
</dbReference>
<feature type="region of interest" description="Disordered" evidence="9">
    <location>
        <begin position="96"/>
        <end position="130"/>
    </location>
</feature>
<keyword evidence="3" id="KW-0489">Methyltransferase</keyword>
<protein>
    <submittedName>
        <fullName evidence="14">Uncharacterized protein</fullName>
    </submittedName>
</protein>
<keyword evidence="15" id="KW-1185">Reference proteome</keyword>
<dbReference type="Proteomes" id="UP000825935">
    <property type="component" value="Chromosome 36"/>
</dbReference>
<sequence>MASKRKAYTTNNKVKKAKVDLEHTTETVMKYGSKASQTGDIHGIDLAYYRRSSRILELERAKENFKVSEPLSVPPFISNGKKVVPAVLTGLKNAKKVAKESPESEEPNNRIQSNTEELSSSESATLIDDPEAAQKVKDALRIYNTYYLRAVQEEETRCQKEATKENVVIKKKDKRHDESEEPRKSRRPDLKAISQMRVDGKLYLNCKGLGHVPGINVGDHFYSRCEMMAVGLHSHWLAGIDYLGAAFKKAMPSRTFPVASSIVLSGCYEDDVDNAMDVVYTGQGGNDLLGKKHQIADQVMEKGNLALKNSMDQDLPVRLIRGNKTKKSYTGKVYTYDGLYKVKKYWAEKGKSGFTVYKFLLRRMEGQSVLTTDQVHFVSGNIPSQPSELRGLACADLSNGKERIPVPASNVVDKVPFAPNFRYLASNEVDKNLPDPIPAKGCNCKGGCYDVKKCSCAALNGKKFPYVSLNGGRLVEAVDVVYECGPQCGCGPSCHNRVTQRGIQYRLEVFKTASKGWAVRSWDTIPAGAPVCEYTGVLMRTADADDLFNNEYLFELDCLQTIAGIGGRQRRCLEENDIKISGTLKDAPEQPEYCIDAGTCGNVSRFINHSCEPNLFVQCVLNEHHDLSRARVWLCAADTIPPLQELCYDYGYALDSVVKDGQIKVLPCYCGAHTCRKRLH</sequence>
<evidence type="ECO:0000313" key="15">
    <source>
        <dbReference type="Proteomes" id="UP000825935"/>
    </source>
</evidence>
<dbReference type="InterPro" id="IPR007728">
    <property type="entry name" value="Pre-SET_dom"/>
</dbReference>
<keyword evidence="2" id="KW-0158">Chromosome</keyword>
<organism evidence="14 15">
    <name type="scientific">Ceratopteris richardii</name>
    <name type="common">Triangle waterfern</name>
    <dbReference type="NCBI Taxonomy" id="49495"/>
    <lineage>
        <taxon>Eukaryota</taxon>
        <taxon>Viridiplantae</taxon>
        <taxon>Streptophyta</taxon>
        <taxon>Embryophyta</taxon>
        <taxon>Tracheophyta</taxon>
        <taxon>Polypodiopsida</taxon>
        <taxon>Polypodiidae</taxon>
        <taxon>Polypodiales</taxon>
        <taxon>Pteridineae</taxon>
        <taxon>Pteridaceae</taxon>
        <taxon>Parkerioideae</taxon>
        <taxon>Ceratopteris</taxon>
    </lineage>
</organism>
<feature type="domain" description="YDG" evidence="13">
    <location>
        <begin position="210"/>
        <end position="363"/>
    </location>
</feature>
<dbReference type="InterPro" id="IPR003105">
    <property type="entry name" value="SRA_YDG"/>
</dbReference>
<dbReference type="InterPro" id="IPR046341">
    <property type="entry name" value="SET_dom_sf"/>
</dbReference>
<dbReference type="PROSITE" id="PS50280">
    <property type="entry name" value="SET"/>
    <property type="match status" value="1"/>
</dbReference>
<keyword evidence="5" id="KW-0949">S-adenosyl-L-methionine</keyword>
<evidence type="ECO:0000256" key="3">
    <source>
        <dbReference type="ARBA" id="ARBA00022603"/>
    </source>
</evidence>
<dbReference type="InterPro" id="IPR003616">
    <property type="entry name" value="Post-SET_dom"/>
</dbReference>
<dbReference type="PROSITE" id="PS51575">
    <property type="entry name" value="SAM_MT43_SUVAR39_2"/>
    <property type="match status" value="1"/>
</dbReference>
<keyword evidence="4" id="KW-0808">Transferase</keyword>
<evidence type="ECO:0000256" key="1">
    <source>
        <dbReference type="ARBA" id="ARBA00004286"/>
    </source>
</evidence>
<dbReference type="SMART" id="SM00466">
    <property type="entry name" value="SRA"/>
    <property type="match status" value="1"/>
</dbReference>
<dbReference type="GO" id="GO:0005634">
    <property type="term" value="C:nucleus"/>
    <property type="evidence" value="ECO:0007669"/>
    <property type="project" value="UniProtKB-SubCell"/>
</dbReference>
<dbReference type="PROSITE" id="PS50868">
    <property type="entry name" value="POST_SET"/>
    <property type="match status" value="1"/>
</dbReference>
<dbReference type="OrthoDB" id="5792673at2759"/>
<dbReference type="EMBL" id="CM035441">
    <property type="protein sequence ID" value="KAH7281284.1"/>
    <property type="molecule type" value="Genomic_DNA"/>
</dbReference>
<dbReference type="Pfam" id="PF00856">
    <property type="entry name" value="SET"/>
    <property type="match status" value="1"/>
</dbReference>
<evidence type="ECO:0000256" key="9">
    <source>
        <dbReference type="SAM" id="MobiDB-lite"/>
    </source>
</evidence>
<evidence type="ECO:0000256" key="8">
    <source>
        <dbReference type="PROSITE-ProRule" id="PRU00358"/>
    </source>
</evidence>
<evidence type="ECO:0000256" key="4">
    <source>
        <dbReference type="ARBA" id="ARBA00022679"/>
    </source>
</evidence>
<evidence type="ECO:0000259" key="13">
    <source>
        <dbReference type="PROSITE" id="PS51015"/>
    </source>
</evidence>
<dbReference type="SUPFAM" id="SSF82199">
    <property type="entry name" value="SET domain"/>
    <property type="match status" value="1"/>
</dbReference>
<dbReference type="InterPro" id="IPR025794">
    <property type="entry name" value="H3-K9-MeTrfase_plant"/>
</dbReference>
<feature type="domain" description="SET" evidence="10">
    <location>
        <begin position="505"/>
        <end position="651"/>
    </location>
</feature>
<evidence type="ECO:0000259" key="12">
    <source>
        <dbReference type="PROSITE" id="PS50868"/>
    </source>
</evidence>
<dbReference type="AlphaFoldDB" id="A0A8T2QC91"/>
<keyword evidence="6" id="KW-0156">Chromatin regulator</keyword>
<name>A0A8T2QC91_CERRI</name>
<dbReference type="Pfam" id="PF05033">
    <property type="entry name" value="Pre-SET"/>
    <property type="match status" value="1"/>
</dbReference>
<feature type="domain" description="Pre-SET" evidence="11">
    <location>
        <begin position="440"/>
        <end position="502"/>
    </location>
</feature>
<accession>A0A8T2QC91</accession>
<evidence type="ECO:0000259" key="10">
    <source>
        <dbReference type="PROSITE" id="PS50280"/>
    </source>
</evidence>
<gene>
    <name evidence="14" type="ORF">KP509_36G039200</name>
</gene>
<dbReference type="EMBL" id="CM035441">
    <property type="protein sequence ID" value="KAH7281286.1"/>
    <property type="molecule type" value="Genomic_DNA"/>
</dbReference>
<dbReference type="InterPro" id="IPR036987">
    <property type="entry name" value="SRA-YDG_sf"/>
</dbReference>
<feature type="region of interest" description="Disordered" evidence="9">
    <location>
        <begin position="168"/>
        <end position="191"/>
    </location>
</feature>
<dbReference type="PANTHER" id="PTHR45660:SF94">
    <property type="entry name" value="HISTONE-LYSINE N-METHYLTRANSFERASE, H3 LYSINE-9 SPECIFIC SUVH4"/>
    <property type="match status" value="1"/>
</dbReference>
<dbReference type="InterPro" id="IPR001214">
    <property type="entry name" value="SET_dom"/>
</dbReference>
<keyword evidence="7 8" id="KW-0539">Nucleus</keyword>
<comment type="subcellular location">
    <subcellularLocation>
        <location evidence="1">Chromosome</location>
    </subcellularLocation>
    <subcellularLocation>
        <location evidence="8">Nucleus</location>
    </subcellularLocation>
</comment>
<evidence type="ECO:0000259" key="11">
    <source>
        <dbReference type="PROSITE" id="PS50867"/>
    </source>
</evidence>
<feature type="compositionally biased region" description="Basic and acidic residues" evidence="9">
    <location>
        <begin position="168"/>
        <end position="190"/>
    </location>
</feature>
<dbReference type="PROSITE" id="PS51015">
    <property type="entry name" value="YDG"/>
    <property type="match status" value="1"/>
</dbReference>
<dbReference type="Gene3D" id="2.30.280.10">
    <property type="entry name" value="SRA-YDG"/>
    <property type="match status" value="1"/>
</dbReference>
<proteinExistence type="predicted"/>
<dbReference type="PANTHER" id="PTHR45660">
    <property type="entry name" value="HISTONE-LYSINE N-METHYLTRANSFERASE SETMAR"/>
    <property type="match status" value="1"/>
</dbReference>
<dbReference type="Pfam" id="PF02182">
    <property type="entry name" value="SAD_SRA"/>
    <property type="match status" value="1"/>
</dbReference>
<comment type="caution">
    <text evidence="14">The sequence shown here is derived from an EMBL/GenBank/DDBJ whole genome shotgun (WGS) entry which is preliminary data.</text>
</comment>
<reference evidence="14" key="1">
    <citation type="submission" date="2021-08" db="EMBL/GenBank/DDBJ databases">
        <title>WGS assembly of Ceratopteris richardii.</title>
        <authorList>
            <person name="Marchant D.B."/>
            <person name="Chen G."/>
            <person name="Jenkins J."/>
            <person name="Shu S."/>
            <person name="Leebens-Mack J."/>
            <person name="Grimwood J."/>
            <person name="Schmutz J."/>
            <person name="Soltis P."/>
            <person name="Soltis D."/>
            <person name="Chen Z.-H."/>
        </authorList>
    </citation>
    <scope>NUCLEOTIDE SEQUENCE</scope>
    <source>
        <strain evidence="14">Whitten #5841</strain>
        <tissue evidence="14">Leaf</tissue>
    </source>
</reference>